<evidence type="ECO:0000256" key="4">
    <source>
        <dbReference type="ARBA" id="ARBA00022833"/>
    </source>
</evidence>
<sequence length="331" mass="36567">KLFKRTEDLYELLGVSKDSSINEIKKAYYQKYHPDTNKEKDAQEKFIKIQNAYERAQYDQFGVAGDGMNDSSGGAGFYQQHHNMSMDDIFNTIFGNTGGNPFGDIFGDQPTHIPSDVVVSIPVTFMEWVTGAKKTITFSRNVRCSDCDGKGYPLGSKASRCSDCDGTGMRRFRGGRGIDATVTCMKCRGSGRSHRDTCRTCAGEGVKQVKETLNIKIPRGVGNAMKMSGKGNEANDRRYRAGNLIIQLNVQPSSVFKRVDDDIYVDIQIPFTTAILGGSVRVPTIAGDVDLKIPAGTQPEERKRLRNRGISNEMTGNVGHEYVTFKVTLPT</sequence>
<dbReference type="Gene3D" id="2.60.260.20">
    <property type="entry name" value="Urease metallochaperone UreE, N-terminal domain"/>
    <property type="match status" value="2"/>
</dbReference>
<dbReference type="InterPro" id="IPR002939">
    <property type="entry name" value="DnaJ_C"/>
</dbReference>
<dbReference type="Pfam" id="PF00684">
    <property type="entry name" value="DnaJ_CXXCXGXG"/>
    <property type="match status" value="1"/>
</dbReference>
<keyword evidence="3 7" id="KW-0863">Zinc-finger</keyword>
<dbReference type="FunFam" id="2.10.230.10:FF:000001">
    <property type="entry name" value="DnaJ subfamily A member 2"/>
    <property type="match status" value="1"/>
</dbReference>
<feature type="zinc finger region" description="CR-type" evidence="7">
    <location>
        <begin position="131"/>
        <end position="210"/>
    </location>
</feature>
<dbReference type="PROSITE" id="PS50076">
    <property type="entry name" value="DNAJ_2"/>
    <property type="match status" value="1"/>
</dbReference>
<keyword evidence="5" id="KW-0143">Chaperone</keyword>
<evidence type="ECO:0000256" key="3">
    <source>
        <dbReference type="ARBA" id="ARBA00022771"/>
    </source>
</evidence>
<dbReference type="Pfam" id="PF00226">
    <property type="entry name" value="DnaJ"/>
    <property type="match status" value="1"/>
</dbReference>
<dbReference type="InterPro" id="IPR036869">
    <property type="entry name" value="J_dom_sf"/>
</dbReference>
<dbReference type="GO" id="GO:0051082">
    <property type="term" value="F:unfolded protein binding"/>
    <property type="evidence" value="ECO:0007669"/>
    <property type="project" value="InterPro"/>
</dbReference>
<dbReference type="GO" id="GO:0008270">
    <property type="term" value="F:zinc ion binding"/>
    <property type="evidence" value="ECO:0007669"/>
    <property type="project" value="UniProtKB-KW"/>
</dbReference>
<dbReference type="STRING" id="988480.A0A075AU67"/>
<dbReference type="InterPro" id="IPR001305">
    <property type="entry name" value="HSP_DnaJ_Cys-rich_dom"/>
</dbReference>
<evidence type="ECO:0000256" key="1">
    <source>
        <dbReference type="ARBA" id="ARBA00022723"/>
    </source>
</evidence>
<evidence type="ECO:0000313" key="10">
    <source>
        <dbReference type="EMBL" id="EPZ32262.1"/>
    </source>
</evidence>
<feature type="domain" description="CR-type" evidence="9">
    <location>
        <begin position="131"/>
        <end position="210"/>
    </location>
</feature>
<dbReference type="OrthoDB" id="10256793at2759"/>
<feature type="non-terminal residue" evidence="10">
    <location>
        <position position="1"/>
    </location>
</feature>
<evidence type="ECO:0000256" key="2">
    <source>
        <dbReference type="ARBA" id="ARBA00022737"/>
    </source>
</evidence>
<dbReference type="GO" id="GO:0031072">
    <property type="term" value="F:heat shock protein binding"/>
    <property type="evidence" value="ECO:0007669"/>
    <property type="project" value="InterPro"/>
</dbReference>
<keyword evidence="11" id="KW-1185">Reference proteome</keyword>
<dbReference type="PROSITE" id="PS51188">
    <property type="entry name" value="ZF_CR"/>
    <property type="match status" value="1"/>
</dbReference>
<keyword evidence="4 7" id="KW-0862">Zinc</keyword>
<dbReference type="OMA" id="QDLQYRM"/>
<accession>A0A075AU67</accession>
<dbReference type="PANTHER" id="PTHR43096">
    <property type="entry name" value="DNAJ HOMOLOG 1, MITOCHONDRIAL-RELATED"/>
    <property type="match status" value="1"/>
</dbReference>
<feature type="domain" description="J" evidence="8">
    <location>
        <begin position="8"/>
        <end position="73"/>
    </location>
</feature>
<name>A0A075AU67_ROZAC</name>
<dbReference type="SUPFAM" id="SSF46565">
    <property type="entry name" value="Chaperone J-domain"/>
    <property type="match status" value="1"/>
</dbReference>
<gene>
    <name evidence="10" type="ORF">O9G_003405</name>
</gene>
<dbReference type="SMART" id="SM00271">
    <property type="entry name" value="DnaJ"/>
    <property type="match status" value="1"/>
</dbReference>
<dbReference type="CDD" id="cd06257">
    <property type="entry name" value="DnaJ"/>
    <property type="match status" value="1"/>
</dbReference>
<keyword evidence="2" id="KW-0677">Repeat</keyword>
<evidence type="ECO:0000313" key="11">
    <source>
        <dbReference type="Proteomes" id="UP000030755"/>
    </source>
</evidence>
<dbReference type="Gene3D" id="1.10.287.110">
    <property type="entry name" value="DnaJ domain"/>
    <property type="match status" value="1"/>
</dbReference>
<dbReference type="SUPFAM" id="SSF57938">
    <property type="entry name" value="DnaJ/Hsp40 cysteine-rich domain"/>
    <property type="match status" value="1"/>
</dbReference>
<dbReference type="PANTHER" id="PTHR43096:SF52">
    <property type="entry name" value="DNAJ HOMOLOG 1, MITOCHONDRIAL-RELATED"/>
    <property type="match status" value="1"/>
</dbReference>
<dbReference type="GO" id="GO:0042026">
    <property type="term" value="P:protein refolding"/>
    <property type="evidence" value="ECO:0007669"/>
    <property type="project" value="TreeGrafter"/>
</dbReference>
<reference evidence="10 11" key="1">
    <citation type="journal article" date="2013" name="Curr. Biol.">
        <title>Shared signatures of parasitism and phylogenomics unite Cryptomycota and microsporidia.</title>
        <authorList>
            <person name="James T.Y."/>
            <person name="Pelin A."/>
            <person name="Bonen L."/>
            <person name="Ahrendt S."/>
            <person name="Sain D."/>
            <person name="Corradi N."/>
            <person name="Stajich J.E."/>
        </authorList>
    </citation>
    <scope>NUCLEOTIDE SEQUENCE [LARGE SCALE GENOMIC DNA]</scope>
    <source>
        <strain evidence="10 11">CSF55</strain>
    </source>
</reference>
<dbReference type="CDD" id="cd10747">
    <property type="entry name" value="DnaJ_C"/>
    <property type="match status" value="1"/>
</dbReference>
<evidence type="ECO:0000259" key="8">
    <source>
        <dbReference type="PROSITE" id="PS50076"/>
    </source>
</evidence>
<dbReference type="PRINTS" id="PR00625">
    <property type="entry name" value="JDOMAIN"/>
</dbReference>
<evidence type="ECO:0000256" key="7">
    <source>
        <dbReference type="PROSITE-ProRule" id="PRU00546"/>
    </source>
</evidence>
<dbReference type="EMBL" id="KE561162">
    <property type="protein sequence ID" value="EPZ32262.1"/>
    <property type="molecule type" value="Genomic_DNA"/>
</dbReference>
<proteinExistence type="predicted"/>
<dbReference type="SUPFAM" id="SSF49493">
    <property type="entry name" value="HSP40/DnaJ peptide-binding domain"/>
    <property type="match status" value="2"/>
</dbReference>
<evidence type="ECO:0000259" key="9">
    <source>
        <dbReference type="PROSITE" id="PS51188"/>
    </source>
</evidence>
<dbReference type="FunFam" id="2.60.260.20:FF:000005">
    <property type="entry name" value="Chaperone protein dnaJ 1, mitochondrial"/>
    <property type="match status" value="1"/>
</dbReference>
<dbReference type="Pfam" id="PF01556">
    <property type="entry name" value="DnaJ_C"/>
    <property type="match status" value="1"/>
</dbReference>
<dbReference type="InterPro" id="IPR036410">
    <property type="entry name" value="HSP_DnaJ_Cys-rich_dom_sf"/>
</dbReference>
<dbReference type="InterPro" id="IPR001623">
    <property type="entry name" value="DnaJ_domain"/>
</dbReference>
<dbReference type="AlphaFoldDB" id="A0A075AU67"/>
<evidence type="ECO:0000256" key="5">
    <source>
        <dbReference type="ARBA" id="ARBA00023186"/>
    </source>
</evidence>
<dbReference type="CDD" id="cd10719">
    <property type="entry name" value="DnaJ_zf"/>
    <property type="match status" value="1"/>
</dbReference>
<evidence type="ECO:0000256" key="6">
    <source>
        <dbReference type="ARBA" id="ARBA00072890"/>
    </source>
</evidence>
<organism evidence="10 11">
    <name type="scientific">Rozella allomycis (strain CSF55)</name>
    <dbReference type="NCBI Taxonomy" id="988480"/>
    <lineage>
        <taxon>Eukaryota</taxon>
        <taxon>Fungi</taxon>
        <taxon>Fungi incertae sedis</taxon>
        <taxon>Cryptomycota</taxon>
        <taxon>Cryptomycota incertae sedis</taxon>
        <taxon>Rozella</taxon>
    </lineage>
</organism>
<dbReference type="Gene3D" id="2.10.230.10">
    <property type="entry name" value="Heat shock protein DnaJ, cysteine-rich domain"/>
    <property type="match status" value="1"/>
</dbReference>
<dbReference type="InterPro" id="IPR008971">
    <property type="entry name" value="HSP40/DnaJ_pept-bd"/>
</dbReference>
<keyword evidence="1 7" id="KW-0479">Metal-binding</keyword>
<dbReference type="HOGENOM" id="CLU_017633_0_4_1"/>
<dbReference type="GO" id="GO:0005737">
    <property type="term" value="C:cytoplasm"/>
    <property type="evidence" value="ECO:0007669"/>
    <property type="project" value="TreeGrafter"/>
</dbReference>
<protein>
    <recommendedName>
        <fullName evidence="6">DnaJ homolog 1, mitochondrial</fullName>
    </recommendedName>
</protein>
<dbReference type="Proteomes" id="UP000030755">
    <property type="component" value="Unassembled WGS sequence"/>
</dbReference>